<dbReference type="EMBL" id="JAUSQW010000001">
    <property type="protein sequence ID" value="MDP9801126.1"/>
    <property type="molecule type" value="Genomic_DNA"/>
</dbReference>
<protein>
    <submittedName>
        <fullName evidence="6">Serine/threonine-protein kinase HipA</fullName>
        <ecNumber evidence="6">2.7.11.1</ecNumber>
    </submittedName>
</protein>
<feature type="domain" description="HipA N-terminal subdomain 1" evidence="5">
    <location>
        <begin position="18"/>
        <end position="83"/>
    </location>
</feature>
<organism evidence="6 7">
    <name type="scientific">Arcanobacterium wilhelmae</name>
    <dbReference type="NCBI Taxonomy" id="1803177"/>
    <lineage>
        <taxon>Bacteria</taxon>
        <taxon>Bacillati</taxon>
        <taxon>Actinomycetota</taxon>
        <taxon>Actinomycetes</taxon>
        <taxon>Actinomycetales</taxon>
        <taxon>Actinomycetaceae</taxon>
        <taxon>Arcanobacterium</taxon>
    </lineage>
</organism>
<accession>A0ABT9ND59</accession>
<dbReference type="Pfam" id="PF13657">
    <property type="entry name" value="Couple_hipA"/>
    <property type="match status" value="1"/>
</dbReference>
<dbReference type="InterPro" id="IPR017508">
    <property type="entry name" value="HipA_N1"/>
</dbReference>
<keyword evidence="7" id="KW-1185">Reference proteome</keyword>
<reference evidence="6 7" key="1">
    <citation type="submission" date="2023-07" db="EMBL/GenBank/DDBJ databases">
        <title>Sequencing the genomes of 1000 actinobacteria strains.</title>
        <authorList>
            <person name="Klenk H.-P."/>
        </authorList>
    </citation>
    <scope>NUCLEOTIDE SEQUENCE [LARGE SCALE GENOMIC DNA]</scope>
    <source>
        <strain evidence="6 7">DSM 102162</strain>
    </source>
</reference>
<evidence type="ECO:0000313" key="7">
    <source>
        <dbReference type="Proteomes" id="UP001235966"/>
    </source>
</evidence>
<dbReference type="InterPro" id="IPR012893">
    <property type="entry name" value="HipA-like_C"/>
</dbReference>
<comment type="similarity">
    <text evidence="1">Belongs to the HipA Ser/Thr kinase family.</text>
</comment>
<name>A0ABT9ND59_9ACTO</name>
<dbReference type="EC" id="2.7.11.1" evidence="6"/>
<keyword evidence="2 6" id="KW-0808">Transferase</keyword>
<feature type="domain" description="HipA-like C-terminal" evidence="4">
    <location>
        <begin position="163"/>
        <end position="374"/>
    </location>
</feature>
<gene>
    <name evidence="6" type="ORF">J2S49_001202</name>
</gene>
<dbReference type="Proteomes" id="UP001235966">
    <property type="component" value="Unassembled WGS sequence"/>
</dbReference>
<evidence type="ECO:0000256" key="2">
    <source>
        <dbReference type="ARBA" id="ARBA00022679"/>
    </source>
</evidence>
<dbReference type="GO" id="GO:0004674">
    <property type="term" value="F:protein serine/threonine kinase activity"/>
    <property type="evidence" value="ECO:0007669"/>
    <property type="project" value="UniProtKB-EC"/>
</dbReference>
<evidence type="ECO:0000256" key="3">
    <source>
        <dbReference type="ARBA" id="ARBA00022777"/>
    </source>
</evidence>
<dbReference type="InterPro" id="IPR052028">
    <property type="entry name" value="HipA_Ser/Thr_kinase"/>
</dbReference>
<proteinExistence type="inferred from homology"/>
<sequence>MNHYEVCEGNTVVGDAYFTRSRHSISTTFLYRPDYLANATLAIDPTLPLVTGAQYTPGLPGAFADSAPDRWGRHLVDKAERAKAREEKRSPRTLDELDYLLGVSDDVRQGSLRFREPGKAFLGPNSTVPPLIELPKLLHAAQSVDSDDSIAAIKFLLDTGTTGLGGARPKAAIQMEDGTLALAKFPYHSDSWDVMAWEALALTLMENAGIRVPTFQLVEVGEAHALVLQRFDRAFSARIGYLSVMSALGAHDGDHRDYLDIADAIRDLSVVPHLDLHELYTRLAFFVAIGNTDDHLRNHGFLHTDDLSKRDGWTLSPAFDVNPNPAPGARRATTILGADSAPDEAQALREFGSACDLDADTARDIVRSVFAAVQVWEVAATQLGIHSSERNEFREMFVGRADALREAFGL</sequence>
<dbReference type="PANTHER" id="PTHR37419:SF8">
    <property type="entry name" value="TOXIN YJJJ"/>
    <property type="match status" value="1"/>
</dbReference>
<evidence type="ECO:0000313" key="6">
    <source>
        <dbReference type="EMBL" id="MDP9801126.1"/>
    </source>
</evidence>
<comment type="caution">
    <text evidence="6">The sequence shown here is derived from an EMBL/GenBank/DDBJ whole genome shotgun (WGS) entry which is preliminary data.</text>
</comment>
<keyword evidence="3 6" id="KW-0418">Kinase</keyword>
<evidence type="ECO:0000259" key="5">
    <source>
        <dbReference type="Pfam" id="PF13657"/>
    </source>
</evidence>
<dbReference type="RefSeq" id="WP_307014554.1">
    <property type="nucleotide sequence ID" value="NZ_JAUSQW010000001.1"/>
</dbReference>
<evidence type="ECO:0000259" key="4">
    <source>
        <dbReference type="Pfam" id="PF07804"/>
    </source>
</evidence>
<dbReference type="PANTHER" id="PTHR37419">
    <property type="entry name" value="SERINE/THREONINE-PROTEIN KINASE TOXIN HIPA"/>
    <property type="match status" value="1"/>
</dbReference>
<dbReference type="Pfam" id="PF07804">
    <property type="entry name" value="HipA_C"/>
    <property type="match status" value="1"/>
</dbReference>
<evidence type="ECO:0000256" key="1">
    <source>
        <dbReference type="ARBA" id="ARBA00010164"/>
    </source>
</evidence>